<dbReference type="InterPro" id="IPR001810">
    <property type="entry name" value="F-box_dom"/>
</dbReference>
<comment type="caution">
    <text evidence="2">The sequence shown here is derived from an EMBL/GenBank/DDBJ whole genome shotgun (WGS) entry which is preliminary data.</text>
</comment>
<name>A0AAW0CQV7_9AGAR</name>
<dbReference type="Proteomes" id="UP001383192">
    <property type="component" value="Unassembled WGS sequence"/>
</dbReference>
<evidence type="ECO:0000313" key="2">
    <source>
        <dbReference type="EMBL" id="KAK7040370.1"/>
    </source>
</evidence>
<keyword evidence="3" id="KW-1185">Reference proteome</keyword>
<reference evidence="2 3" key="1">
    <citation type="submission" date="2024-01" db="EMBL/GenBank/DDBJ databases">
        <title>A draft genome for a cacao thread blight-causing isolate of Paramarasmius palmivorus.</title>
        <authorList>
            <person name="Baruah I.K."/>
            <person name="Bukari Y."/>
            <person name="Amoako-Attah I."/>
            <person name="Meinhardt L.W."/>
            <person name="Bailey B.A."/>
            <person name="Cohen S.P."/>
        </authorList>
    </citation>
    <scope>NUCLEOTIDE SEQUENCE [LARGE SCALE GENOMIC DNA]</scope>
    <source>
        <strain evidence="2 3">GH-12</strain>
    </source>
</reference>
<dbReference type="AlphaFoldDB" id="A0AAW0CQV7"/>
<accession>A0AAW0CQV7</accession>
<protein>
    <recommendedName>
        <fullName evidence="1">F-box domain-containing protein</fullName>
    </recommendedName>
</protein>
<gene>
    <name evidence="2" type="ORF">VNI00_009840</name>
</gene>
<feature type="domain" description="F-box" evidence="1">
    <location>
        <begin position="13"/>
        <end position="61"/>
    </location>
</feature>
<dbReference type="EMBL" id="JAYKXP010000037">
    <property type="protein sequence ID" value="KAK7040370.1"/>
    <property type="molecule type" value="Genomic_DNA"/>
</dbReference>
<sequence>MVPMDIDPPETTAPSLVDLPPTTHDALLEGLPPQDLVTYAKVSKKARQVVYDFYRRAYRVERILSRYFSPEEIQRFRILQHAIGFIISGSSALTLFTRSPPYPDSDLDVYVDARWCALLLQFLESHGYAYEPIMTASKRQSEDMYRTLDEAMNRPQEEENGHPGFFGSRSEYSTPGIREVFNFVRDGKKIQVVACTATPVEVILGFHSTVVMCLLCYSHAICLYPRTTFIDHQTLANYRCHENQDAARQKYAERGWEVIQTVDAFRGISQHSDVNYFDRRHLTDSLCWTIPLDPPLGGDFVPSELSLGDFDCMDMHSWAVVYHWNGRTPEMIYDRLNVKELGKSFCLVPAVFVEVQRELGQLLQRVGADRARLKAEFKALVRKYAHPETSPKEPREVCRRVLSDVFKLEPEVFPQRDKLPPVRAGSMVWAYMRTLLEKSELPPKV</sequence>
<proteinExistence type="predicted"/>
<dbReference type="PROSITE" id="PS50181">
    <property type="entry name" value="FBOX"/>
    <property type="match status" value="1"/>
</dbReference>
<organism evidence="2 3">
    <name type="scientific">Paramarasmius palmivorus</name>
    <dbReference type="NCBI Taxonomy" id="297713"/>
    <lineage>
        <taxon>Eukaryota</taxon>
        <taxon>Fungi</taxon>
        <taxon>Dikarya</taxon>
        <taxon>Basidiomycota</taxon>
        <taxon>Agaricomycotina</taxon>
        <taxon>Agaricomycetes</taxon>
        <taxon>Agaricomycetidae</taxon>
        <taxon>Agaricales</taxon>
        <taxon>Marasmiineae</taxon>
        <taxon>Marasmiaceae</taxon>
        <taxon>Paramarasmius</taxon>
    </lineage>
</organism>
<evidence type="ECO:0000259" key="1">
    <source>
        <dbReference type="PROSITE" id="PS50181"/>
    </source>
</evidence>
<evidence type="ECO:0000313" key="3">
    <source>
        <dbReference type="Proteomes" id="UP001383192"/>
    </source>
</evidence>